<dbReference type="AlphaFoldDB" id="A0A0C9WTV6"/>
<sequence length="56" mass="6618">MWNVTRHVAGFRWYFGHDIGMVIKNIDAQVERRAFFKSTCDKRASPTQRGDENIIF</sequence>
<dbReference type="HOGENOM" id="CLU_3014507_0_0_1"/>
<evidence type="ECO:0000313" key="1">
    <source>
        <dbReference type="EMBL" id="KIJ95480.1"/>
    </source>
</evidence>
<proteinExistence type="predicted"/>
<reference evidence="2" key="2">
    <citation type="submission" date="2015-01" db="EMBL/GenBank/DDBJ databases">
        <title>Evolutionary Origins and Diversification of the Mycorrhizal Mutualists.</title>
        <authorList>
            <consortium name="DOE Joint Genome Institute"/>
            <consortium name="Mycorrhizal Genomics Consortium"/>
            <person name="Kohler A."/>
            <person name="Kuo A."/>
            <person name="Nagy L.G."/>
            <person name="Floudas D."/>
            <person name="Copeland A."/>
            <person name="Barry K.W."/>
            <person name="Cichocki N."/>
            <person name="Veneault-Fourrey C."/>
            <person name="LaButti K."/>
            <person name="Lindquist E.A."/>
            <person name="Lipzen A."/>
            <person name="Lundell T."/>
            <person name="Morin E."/>
            <person name="Murat C."/>
            <person name="Riley R."/>
            <person name="Ohm R."/>
            <person name="Sun H."/>
            <person name="Tunlid A."/>
            <person name="Henrissat B."/>
            <person name="Grigoriev I.V."/>
            <person name="Hibbett D.S."/>
            <person name="Martin F."/>
        </authorList>
    </citation>
    <scope>NUCLEOTIDE SEQUENCE [LARGE SCALE GENOMIC DNA]</scope>
    <source>
        <strain evidence="2">LaAM-08-1</strain>
    </source>
</reference>
<dbReference type="Proteomes" id="UP000054477">
    <property type="component" value="Unassembled WGS sequence"/>
</dbReference>
<keyword evidence="2" id="KW-1185">Reference proteome</keyword>
<organism evidence="1 2">
    <name type="scientific">Laccaria amethystina LaAM-08-1</name>
    <dbReference type="NCBI Taxonomy" id="1095629"/>
    <lineage>
        <taxon>Eukaryota</taxon>
        <taxon>Fungi</taxon>
        <taxon>Dikarya</taxon>
        <taxon>Basidiomycota</taxon>
        <taxon>Agaricomycotina</taxon>
        <taxon>Agaricomycetes</taxon>
        <taxon>Agaricomycetidae</taxon>
        <taxon>Agaricales</taxon>
        <taxon>Agaricineae</taxon>
        <taxon>Hydnangiaceae</taxon>
        <taxon>Laccaria</taxon>
    </lineage>
</organism>
<protein>
    <submittedName>
        <fullName evidence="1">Uncharacterized protein</fullName>
    </submittedName>
</protein>
<reference evidence="1 2" key="1">
    <citation type="submission" date="2014-04" db="EMBL/GenBank/DDBJ databases">
        <authorList>
            <consortium name="DOE Joint Genome Institute"/>
            <person name="Kuo A."/>
            <person name="Kohler A."/>
            <person name="Nagy L.G."/>
            <person name="Floudas D."/>
            <person name="Copeland A."/>
            <person name="Barry K.W."/>
            <person name="Cichocki N."/>
            <person name="Veneault-Fourrey C."/>
            <person name="LaButti K."/>
            <person name="Lindquist E.A."/>
            <person name="Lipzen A."/>
            <person name="Lundell T."/>
            <person name="Morin E."/>
            <person name="Murat C."/>
            <person name="Sun H."/>
            <person name="Tunlid A."/>
            <person name="Henrissat B."/>
            <person name="Grigoriev I.V."/>
            <person name="Hibbett D.S."/>
            <person name="Martin F."/>
            <person name="Nordberg H.P."/>
            <person name="Cantor M.N."/>
            <person name="Hua S.X."/>
        </authorList>
    </citation>
    <scope>NUCLEOTIDE SEQUENCE [LARGE SCALE GENOMIC DNA]</scope>
    <source>
        <strain evidence="1 2">LaAM-08-1</strain>
    </source>
</reference>
<accession>A0A0C9WTV6</accession>
<evidence type="ECO:0000313" key="2">
    <source>
        <dbReference type="Proteomes" id="UP000054477"/>
    </source>
</evidence>
<dbReference type="EMBL" id="KN838754">
    <property type="protein sequence ID" value="KIJ95480.1"/>
    <property type="molecule type" value="Genomic_DNA"/>
</dbReference>
<name>A0A0C9WTV6_9AGAR</name>
<gene>
    <name evidence="1" type="ORF">K443DRAFT_682988</name>
</gene>